<dbReference type="GeneID" id="8236478"/>
<dbReference type="KEGG" id="phu:Phum_PHUM155170"/>
<dbReference type="VEuPathDB" id="VectorBase:PHUM155170"/>
<dbReference type="PANTHER" id="PTHR10773:SF19">
    <property type="match status" value="1"/>
</dbReference>
<dbReference type="OrthoDB" id="6351383at2759"/>
<reference evidence="1" key="1">
    <citation type="submission" date="2007-04" db="EMBL/GenBank/DDBJ databases">
        <title>Annotation of Pediculus humanus corporis strain USDA.</title>
        <authorList>
            <person name="Kirkness E."/>
            <person name="Hannick L."/>
            <person name="Hass B."/>
            <person name="Bruggner R."/>
            <person name="Lawson D."/>
            <person name="Bidwell S."/>
            <person name="Joardar V."/>
            <person name="Caler E."/>
            <person name="Walenz B."/>
            <person name="Inman J."/>
            <person name="Schobel S."/>
            <person name="Galinsky K."/>
            <person name="Amedeo P."/>
            <person name="Strausberg R."/>
        </authorList>
    </citation>
    <scope>NUCLEOTIDE SEQUENCE</scope>
    <source>
        <strain evidence="1">USDA</strain>
    </source>
</reference>
<sequence>MDICNQSHPDLYNISETKLFDLIPKFSSSDVIKITDNNVSFFKNDLNERENLSTENVSKSDVKQKLRKRNPENWKQNVRKRNKNKGLEYITANGKICEKKKLGPPCTCKEKCFLKIGLDSCEKIFKNFWKLGDHALQNAYIAGCVRIFLPKHCYKKDGIPSRRFFSRNFHVTVNGVDTEVCKQAFLNIHSISNGRLDRLLKKKQEIGNTGFDERGRHSNKVNKIPIEKIAMVRKHIDSIREKAGYFGKRKSKKVEILPGTLNIRTMYRSYRDEMTLKGLEPVCEYRYRKIFHTDFHIDFGKVSTPSNLDLVGNPNKQILLKQSSHEYDESPSQIYFTCDKQINDIIYEKDCNNDKKMDDLIKNVPMHTGVNINVQVNADVKTNKNNMTYTQLEGGEDDKLILTRETCSYSTSEDAFRLDYSMNFNNNNNNPQQSWIFSNPS</sequence>
<dbReference type="PANTHER" id="PTHR10773">
    <property type="entry name" value="DNA-DIRECTED RNA POLYMERASES I, II, AND III SUBUNIT RPABC2"/>
    <property type="match status" value="1"/>
</dbReference>
<reference evidence="1" key="2">
    <citation type="submission" date="2007-04" db="EMBL/GenBank/DDBJ databases">
        <title>The genome of the human body louse.</title>
        <authorList>
            <consortium name="The Human Body Louse Genome Consortium"/>
            <person name="Kirkness E."/>
            <person name="Walenz B."/>
            <person name="Hass B."/>
            <person name="Bruggner R."/>
            <person name="Strausberg R."/>
        </authorList>
    </citation>
    <scope>NUCLEOTIDE SEQUENCE</scope>
    <source>
        <strain evidence="1">USDA</strain>
    </source>
</reference>
<dbReference type="EnsemblMetazoa" id="PHUM155170-RA">
    <property type="protein sequence ID" value="PHUM155170-PA"/>
    <property type="gene ID" value="PHUM155170"/>
</dbReference>
<name>E0VFD2_PEDHC</name>
<dbReference type="InParanoid" id="E0VFD2"/>
<dbReference type="HOGENOM" id="CLU_621594_0_0_1"/>
<dbReference type="EMBL" id="AAZO01001810">
    <property type="status" value="NOT_ANNOTATED_CDS"/>
    <property type="molecule type" value="Genomic_DNA"/>
</dbReference>
<dbReference type="RefSeq" id="XP_002424826.1">
    <property type="nucleotide sequence ID" value="XM_002424781.1"/>
</dbReference>
<keyword evidence="3" id="KW-1185">Reference proteome</keyword>
<dbReference type="Proteomes" id="UP000009046">
    <property type="component" value="Unassembled WGS sequence"/>
</dbReference>
<dbReference type="EMBL" id="DS235111">
    <property type="protein sequence ID" value="EEB12088.1"/>
    <property type="molecule type" value="Genomic_DNA"/>
</dbReference>
<protein>
    <submittedName>
        <fullName evidence="1 2">Uncharacterized protein</fullName>
    </submittedName>
</protein>
<reference evidence="2" key="3">
    <citation type="submission" date="2021-02" db="UniProtKB">
        <authorList>
            <consortium name="EnsemblMetazoa"/>
        </authorList>
    </citation>
    <scope>IDENTIFICATION</scope>
    <source>
        <strain evidence="2">USDA</strain>
    </source>
</reference>
<dbReference type="eggNOG" id="ENOG502S2FM">
    <property type="taxonomic scope" value="Eukaryota"/>
</dbReference>
<evidence type="ECO:0000313" key="3">
    <source>
        <dbReference type="Proteomes" id="UP000009046"/>
    </source>
</evidence>
<gene>
    <name evidence="2" type="primary">8236478</name>
    <name evidence="1" type="ORF">Phum_PHUM155170</name>
</gene>
<evidence type="ECO:0000313" key="1">
    <source>
        <dbReference type="EMBL" id="EEB12088.1"/>
    </source>
</evidence>
<evidence type="ECO:0000313" key="2">
    <source>
        <dbReference type="EnsemblMetazoa" id="PHUM155170-PA"/>
    </source>
</evidence>
<dbReference type="AlphaFoldDB" id="E0VFD2"/>
<accession>E0VFD2</accession>
<dbReference type="CTD" id="8236478"/>
<organism>
    <name type="scientific">Pediculus humanus subsp. corporis</name>
    <name type="common">Body louse</name>
    <dbReference type="NCBI Taxonomy" id="121224"/>
    <lineage>
        <taxon>Eukaryota</taxon>
        <taxon>Metazoa</taxon>
        <taxon>Ecdysozoa</taxon>
        <taxon>Arthropoda</taxon>
        <taxon>Hexapoda</taxon>
        <taxon>Insecta</taxon>
        <taxon>Pterygota</taxon>
        <taxon>Neoptera</taxon>
        <taxon>Paraneoptera</taxon>
        <taxon>Psocodea</taxon>
        <taxon>Troctomorpha</taxon>
        <taxon>Phthiraptera</taxon>
        <taxon>Anoplura</taxon>
        <taxon>Pediculidae</taxon>
        <taxon>Pediculus</taxon>
    </lineage>
</organism>
<proteinExistence type="predicted"/>